<comment type="caution">
    <text evidence="1">The sequence shown here is derived from an EMBL/GenBank/DDBJ whole genome shotgun (WGS) entry which is preliminary data.</text>
</comment>
<accession>A0ABY0KWA0</accession>
<protein>
    <submittedName>
        <fullName evidence="1">Serine/threonine protein kinase, FIKK family, putative</fullName>
    </submittedName>
</protein>
<organism evidence="1 2">
    <name type="scientific">Plasmodium gaboni</name>
    <dbReference type="NCBI Taxonomy" id="647221"/>
    <lineage>
        <taxon>Eukaryota</taxon>
        <taxon>Sar</taxon>
        <taxon>Alveolata</taxon>
        <taxon>Apicomplexa</taxon>
        <taxon>Aconoidasida</taxon>
        <taxon>Haemosporida</taxon>
        <taxon>Plasmodiidae</taxon>
        <taxon>Plasmodium</taxon>
        <taxon>Plasmodium (Laverania)</taxon>
    </lineage>
</organism>
<name>A0ABY0KWA0_9APIC</name>
<proteinExistence type="predicted"/>
<keyword evidence="1" id="KW-0723">Serine/threonine-protein kinase</keyword>
<dbReference type="Proteomes" id="UP000831156">
    <property type="component" value="Unassembled WGS sequence"/>
</dbReference>
<dbReference type="EMBL" id="FMKD01000045">
    <property type="protein sequence ID" value="SCQ12786.1"/>
    <property type="molecule type" value="Genomic_DNA"/>
</dbReference>
<gene>
    <name evidence="1" type="ORF">PGABG01_0018800</name>
</gene>
<dbReference type="GO" id="GO:0004674">
    <property type="term" value="F:protein serine/threonine kinase activity"/>
    <property type="evidence" value="ECO:0007669"/>
    <property type="project" value="UniProtKB-KW"/>
</dbReference>
<reference evidence="1" key="1">
    <citation type="submission" date="2016-09" db="EMBL/GenBank/DDBJ databases">
        <authorList>
            <consortium name="Pathogen Informatics"/>
            <person name="Sun Q."/>
            <person name="Inoue M."/>
        </authorList>
    </citation>
    <scope>NUCLEOTIDE SEQUENCE</scope>
</reference>
<evidence type="ECO:0000313" key="1">
    <source>
        <dbReference type="EMBL" id="SCQ12786.1"/>
    </source>
</evidence>
<keyword evidence="1" id="KW-0418">Kinase</keyword>
<keyword evidence="1" id="KW-0808">Transferase</keyword>
<keyword evidence="2" id="KW-1185">Reference proteome</keyword>
<sequence length="90" mass="10700">MIIRVIQINNDYNFFKLFNNSRYLCENSSVNETLNNSHFYNISIKDNSKSYNYSVNINGENKLNKEINNTKKNMKIIYLIIIISRNLIMI</sequence>
<evidence type="ECO:0000313" key="2">
    <source>
        <dbReference type="Proteomes" id="UP000831156"/>
    </source>
</evidence>